<dbReference type="GeneID" id="33569328"/>
<sequence>MSKPAHPFKDVTHIPNVFYFLSTNPQRYEAIDYFRTFSDLHTSKKATLHRYWGYVIDILRASSIPKFHNSGNRLSTIWKAPGKGLTDFWKQQEETETAQDDLHATTMMVRKRSYRSVRHHISQAFNAVDNHTVYESSGSKRRHYSVGLLVHAKAFEELEKPEQEELGEKQLDKDKKEREDEEGKEKANKEQNDDDNELEESAFQSDSDECASQCSEGSEYLPGGKKSQAASIYYFTGNGSSDCSKELWTPWVIEGEDLAGKIWEYRMMICQKAKKLEALSGSVEKLAINHIYLFDPKDTSSALYDAIGAAHWAIITSMSLNKLLPSDSISSLVSYAIELSQMSYATAQDCVLDWEGDRDVKKILNHLLADDFLWKDADFNELEMVQHVFDPFLKTFISSIQGGIGRWDKIFLPSQQRKKNAHIETEGRGRRPDFFLQCEFPGLKSFLYVMEAKKTSQKATLQNDLEKVAFLLKDAIDDMARQRVDVVKLKVFGMVVVGVEGVLYSMQLVARGIYIMKQYAVVYAPRSQFDLFVVAGAINTFLNLREELITTMEVCRKSRLEKPTDLTRPSFGTPIKVNRTGIKEDFSGSPCLRQVVLQTAK</sequence>
<evidence type="ECO:0000313" key="3">
    <source>
        <dbReference type="Proteomes" id="UP000193648"/>
    </source>
</evidence>
<dbReference type="AlphaFoldDB" id="A0A1Y2H1S1"/>
<protein>
    <submittedName>
        <fullName evidence="2">Uncharacterized protein</fullName>
    </submittedName>
</protein>
<dbReference type="OrthoDB" id="2399314at2759"/>
<organism evidence="2 3">
    <name type="scientific">Lobosporangium transversale</name>
    <dbReference type="NCBI Taxonomy" id="64571"/>
    <lineage>
        <taxon>Eukaryota</taxon>
        <taxon>Fungi</taxon>
        <taxon>Fungi incertae sedis</taxon>
        <taxon>Mucoromycota</taxon>
        <taxon>Mortierellomycotina</taxon>
        <taxon>Mortierellomycetes</taxon>
        <taxon>Mortierellales</taxon>
        <taxon>Mortierellaceae</taxon>
        <taxon>Lobosporangium</taxon>
    </lineage>
</organism>
<accession>A0A1Y2H1S1</accession>
<gene>
    <name evidence="2" type="ORF">BCR41DRAFT_383636</name>
</gene>
<dbReference type="RefSeq" id="XP_021885687.1">
    <property type="nucleotide sequence ID" value="XM_022027485.1"/>
</dbReference>
<dbReference type="STRING" id="64571.A0A1Y2H1S1"/>
<comment type="caution">
    <text evidence="2">The sequence shown here is derived from an EMBL/GenBank/DDBJ whole genome shotgun (WGS) entry which is preliminary data.</text>
</comment>
<dbReference type="InParanoid" id="A0A1Y2H1S1"/>
<reference evidence="2 3" key="1">
    <citation type="submission" date="2016-07" db="EMBL/GenBank/DDBJ databases">
        <title>Pervasive Adenine N6-methylation of Active Genes in Fungi.</title>
        <authorList>
            <consortium name="DOE Joint Genome Institute"/>
            <person name="Mondo S.J."/>
            <person name="Dannebaum R.O."/>
            <person name="Kuo R.C."/>
            <person name="Labutti K."/>
            <person name="Haridas S."/>
            <person name="Kuo A."/>
            <person name="Salamov A."/>
            <person name="Ahrendt S.R."/>
            <person name="Lipzen A."/>
            <person name="Sullivan W."/>
            <person name="Andreopoulos W.B."/>
            <person name="Clum A."/>
            <person name="Lindquist E."/>
            <person name="Daum C."/>
            <person name="Ramamoorthy G.K."/>
            <person name="Gryganskyi A."/>
            <person name="Culley D."/>
            <person name="Magnuson J.K."/>
            <person name="James T.Y."/>
            <person name="O'Malley M.A."/>
            <person name="Stajich J.E."/>
            <person name="Spatafora J.W."/>
            <person name="Visel A."/>
            <person name="Grigoriev I.V."/>
        </authorList>
    </citation>
    <scope>NUCLEOTIDE SEQUENCE [LARGE SCALE GENOMIC DNA]</scope>
    <source>
        <strain evidence="2 3">NRRL 3116</strain>
    </source>
</reference>
<dbReference type="EMBL" id="MCFF01000003">
    <property type="protein sequence ID" value="ORZ27984.1"/>
    <property type="molecule type" value="Genomic_DNA"/>
</dbReference>
<evidence type="ECO:0000256" key="1">
    <source>
        <dbReference type="SAM" id="MobiDB-lite"/>
    </source>
</evidence>
<proteinExistence type="predicted"/>
<keyword evidence="3" id="KW-1185">Reference proteome</keyword>
<name>A0A1Y2H1S1_9FUNG</name>
<evidence type="ECO:0000313" key="2">
    <source>
        <dbReference type="EMBL" id="ORZ27984.1"/>
    </source>
</evidence>
<dbReference type="Proteomes" id="UP000193648">
    <property type="component" value="Unassembled WGS sequence"/>
</dbReference>
<feature type="compositionally biased region" description="Polar residues" evidence="1">
    <location>
        <begin position="202"/>
        <end position="216"/>
    </location>
</feature>
<feature type="compositionally biased region" description="Basic and acidic residues" evidence="1">
    <location>
        <begin position="160"/>
        <end position="191"/>
    </location>
</feature>
<feature type="region of interest" description="Disordered" evidence="1">
    <location>
        <begin position="160"/>
        <end position="224"/>
    </location>
</feature>